<feature type="domain" description="ACT" evidence="12">
    <location>
        <begin position="157"/>
        <end position="234"/>
    </location>
</feature>
<dbReference type="EC" id="4.3.1.17" evidence="11"/>
<evidence type="ECO:0000256" key="3">
    <source>
        <dbReference type="ARBA" id="ARBA00008636"/>
    </source>
</evidence>
<dbReference type="CDD" id="cd04903">
    <property type="entry name" value="ACT_LSD"/>
    <property type="match status" value="1"/>
</dbReference>
<reference evidence="13" key="2">
    <citation type="submission" date="2021-04" db="EMBL/GenBank/DDBJ databases">
        <authorList>
            <person name="Gilroy R."/>
        </authorList>
    </citation>
    <scope>NUCLEOTIDE SEQUENCE</scope>
    <source>
        <strain evidence="13">ChiHjej10B9-743</strain>
    </source>
</reference>
<comment type="cofactor">
    <cofactor evidence="1 11">
        <name>[4Fe-4S] cluster</name>
        <dbReference type="ChEBI" id="CHEBI:49883"/>
    </cofactor>
</comment>
<dbReference type="GO" id="GO:0051539">
    <property type="term" value="F:4 iron, 4 sulfur cluster binding"/>
    <property type="evidence" value="ECO:0007669"/>
    <property type="project" value="UniProtKB-UniRule"/>
</dbReference>
<dbReference type="InterPro" id="IPR029009">
    <property type="entry name" value="ASB_dom_sf"/>
</dbReference>
<gene>
    <name evidence="13" type="primary">sdaAA</name>
    <name evidence="13" type="ORF">IAA42_01300</name>
</gene>
<dbReference type="NCBIfam" id="TIGR00719">
    <property type="entry name" value="sda_beta"/>
    <property type="match status" value="1"/>
</dbReference>
<dbReference type="NCBIfam" id="TIGR00718">
    <property type="entry name" value="sda_alpha"/>
    <property type="match status" value="1"/>
</dbReference>
<keyword evidence="7 11" id="KW-0408">Iron</keyword>
<comment type="similarity">
    <text evidence="3 11">Belongs to the iron-sulfur dependent L-serine dehydratase family.</text>
</comment>
<dbReference type="InterPro" id="IPR005130">
    <property type="entry name" value="Ser_deHydtase-like_asu"/>
</dbReference>
<comment type="pathway">
    <text evidence="2">Carbohydrate biosynthesis; gluconeogenesis.</text>
</comment>
<dbReference type="Pfam" id="PF03313">
    <property type="entry name" value="SDH_alpha"/>
    <property type="match status" value="1"/>
</dbReference>
<dbReference type="SUPFAM" id="SSF55021">
    <property type="entry name" value="ACT-like"/>
    <property type="match status" value="1"/>
</dbReference>
<dbReference type="AlphaFoldDB" id="A0A9D1ZCV4"/>
<dbReference type="PROSITE" id="PS51671">
    <property type="entry name" value="ACT"/>
    <property type="match status" value="1"/>
</dbReference>
<name>A0A9D1ZCV4_9ACTN</name>
<dbReference type="SUPFAM" id="SSF143548">
    <property type="entry name" value="Serine metabolism enzymes domain"/>
    <property type="match status" value="1"/>
</dbReference>
<evidence type="ECO:0000256" key="7">
    <source>
        <dbReference type="ARBA" id="ARBA00023004"/>
    </source>
</evidence>
<dbReference type="InterPro" id="IPR051318">
    <property type="entry name" value="Fe-S_L-Ser"/>
</dbReference>
<evidence type="ECO:0000256" key="5">
    <source>
        <dbReference type="ARBA" id="ARBA00022485"/>
    </source>
</evidence>
<evidence type="ECO:0000256" key="11">
    <source>
        <dbReference type="RuleBase" id="RU366059"/>
    </source>
</evidence>
<dbReference type="Proteomes" id="UP000824133">
    <property type="component" value="Unassembled WGS sequence"/>
</dbReference>
<dbReference type="InterPro" id="IPR005131">
    <property type="entry name" value="Ser_deHydtase_bsu"/>
</dbReference>
<keyword evidence="6 11" id="KW-0479">Metal-binding</keyword>
<evidence type="ECO:0000256" key="9">
    <source>
        <dbReference type="ARBA" id="ARBA00023239"/>
    </source>
</evidence>
<reference evidence="13" key="1">
    <citation type="journal article" date="2021" name="PeerJ">
        <title>Extensive microbial diversity within the chicken gut microbiome revealed by metagenomics and culture.</title>
        <authorList>
            <person name="Gilroy R."/>
            <person name="Ravi A."/>
            <person name="Getino M."/>
            <person name="Pursley I."/>
            <person name="Horton D.L."/>
            <person name="Alikhan N.F."/>
            <person name="Baker D."/>
            <person name="Gharbi K."/>
            <person name="Hall N."/>
            <person name="Watson M."/>
            <person name="Adriaenssens E.M."/>
            <person name="Foster-Nyarko E."/>
            <person name="Jarju S."/>
            <person name="Secka A."/>
            <person name="Antonio M."/>
            <person name="Oren A."/>
            <person name="Chaudhuri R.R."/>
            <person name="La Ragione R."/>
            <person name="Hildebrand F."/>
            <person name="Pallen M.J."/>
        </authorList>
    </citation>
    <scope>NUCLEOTIDE SEQUENCE</scope>
    <source>
        <strain evidence="13">ChiHjej10B9-743</strain>
    </source>
</reference>
<dbReference type="Gene3D" id="3.30.70.260">
    <property type="match status" value="1"/>
</dbReference>
<dbReference type="InterPro" id="IPR002912">
    <property type="entry name" value="ACT_dom"/>
</dbReference>
<protein>
    <recommendedName>
        <fullName evidence="11">L-serine dehydratase</fullName>
        <ecNumber evidence="11">4.3.1.17</ecNumber>
    </recommendedName>
</protein>
<comment type="catalytic activity">
    <reaction evidence="10 11">
        <text>L-serine = pyruvate + NH4(+)</text>
        <dbReference type="Rhea" id="RHEA:19169"/>
        <dbReference type="ChEBI" id="CHEBI:15361"/>
        <dbReference type="ChEBI" id="CHEBI:28938"/>
        <dbReference type="ChEBI" id="CHEBI:33384"/>
        <dbReference type="EC" id="4.3.1.17"/>
    </reaction>
</comment>
<dbReference type="InterPro" id="IPR004642">
    <property type="entry name" value="Ser_deHydtase_asu"/>
</dbReference>
<evidence type="ECO:0000256" key="2">
    <source>
        <dbReference type="ARBA" id="ARBA00004742"/>
    </source>
</evidence>
<dbReference type="GO" id="GO:0006094">
    <property type="term" value="P:gluconeogenesis"/>
    <property type="evidence" value="ECO:0007669"/>
    <property type="project" value="UniProtKB-KW"/>
</dbReference>
<evidence type="ECO:0000256" key="1">
    <source>
        <dbReference type="ARBA" id="ARBA00001966"/>
    </source>
</evidence>
<dbReference type="InterPro" id="IPR004643">
    <property type="entry name" value="Fe-S_L-Ser_bsu"/>
</dbReference>
<evidence type="ECO:0000313" key="13">
    <source>
        <dbReference type="EMBL" id="HIY79058.1"/>
    </source>
</evidence>
<dbReference type="GO" id="GO:0003941">
    <property type="term" value="F:L-serine ammonia-lyase activity"/>
    <property type="evidence" value="ECO:0007669"/>
    <property type="project" value="UniProtKB-UniRule"/>
</dbReference>
<dbReference type="EMBL" id="DXCP01000006">
    <property type="protein sequence ID" value="HIY79058.1"/>
    <property type="molecule type" value="Genomic_DNA"/>
</dbReference>
<comment type="caution">
    <text evidence="13">The sequence shown here is derived from an EMBL/GenBank/DDBJ whole genome shotgun (WGS) entry which is preliminary data.</text>
</comment>
<keyword evidence="4 11" id="KW-0312">Gluconeogenesis</keyword>
<evidence type="ECO:0000256" key="6">
    <source>
        <dbReference type="ARBA" id="ARBA00022723"/>
    </source>
</evidence>
<evidence type="ECO:0000256" key="4">
    <source>
        <dbReference type="ARBA" id="ARBA00022432"/>
    </source>
</evidence>
<dbReference type="Gene3D" id="3.30.1330.90">
    <property type="entry name" value="D-3-phosphoglycerate dehydrogenase, domain 3"/>
    <property type="match status" value="1"/>
</dbReference>
<evidence type="ECO:0000259" key="12">
    <source>
        <dbReference type="PROSITE" id="PS51671"/>
    </source>
</evidence>
<evidence type="ECO:0000313" key="14">
    <source>
        <dbReference type="Proteomes" id="UP000824133"/>
    </source>
</evidence>
<accession>A0A9D1ZCV4</accession>
<keyword evidence="9 11" id="KW-0456">Lyase</keyword>
<dbReference type="GO" id="GO:0046872">
    <property type="term" value="F:metal ion binding"/>
    <property type="evidence" value="ECO:0007669"/>
    <property type="project" value="UniProtKB-KW"/>
</dbReference>
<dbReference type="Pfam" id="PF03315">
    <property type="entry name" value="SDH_beta"/>
    <property type="match status" value="1"/>
</dbReference>
<dbReference type="PANTHER" id="PTHR30182">
    <property type="entry name" value="L-SERINE DEHYDRATASE"/>
    <property type="match status" value="1"/>
</dbReference>
<evidence type="ECO:0000256" key="10">
    <source>
        <dbReference type="ARBA" id="ARBA00049406"/>
    </source>
</evidence>
<keyword evidence="8 11" id="KW-0411">Iron-sulfur</keyword>
<keyword evidence="5 11" id="KW-0004">4Fe-4S</keyword>
<proteinExistence type="inferred from homology"/>
<sequence>MAPRPQTLATTSAFEVLGPVMVGPSSSHTAGALRCARVAASLAEGRIVRVRFTLWNSFAHTYHGHGTDRALVAGILGMDTDDERIRDAFDLAREAGLEFSFVEAPDDSSVHPNTVDIDMECEGGAGCQVRGESLGGGKMRISRIDGVGVDISGAYATLFVAHRDAPGLLASLTHLLAMAEVNIAFCRTYRTEQGGRAYSVFETDGAPDASVLPMIRRIRDVSFATFISVPGSAVAPGVTAAELFDDGAQLLDACAERGLSIGGVMELRERGLTGAERAAASMRRVIEVMREETSAPIAAPARSLGGFIGGEAQLVDRGAARWGAALMGEVQTQAVARAMAVLERSAAMGVIVAAPTAGSAGVVPGCVLAVADAVGAGEKDVASALFCAAAVGLNIQTHACVAGAEGGCQAEVGSASAMAAAALVELLGGTPEQALTAASLAISNLLGLVCDPVGGLVEVPCQARNAIGVAAAFSSAQLALSGVRWFVPFDEVVAAMAEVGHALPSRLRETARGGLAATPAARAACAGCGGCA</sequence>
<organism evidence="13 14">
    <name type="scientific">Candidatus Olsenella excrementavium</name>
    <dbReference type="NCBI Taxonomy" id="2838709"/>
    <lineage>
        <taxon>Bacteria</taxon>
        <taxon>Bacillati</taxon>
        <taxon>Actinomycetota</taxon>
        <taxon>Coriobacteriia</taxon>
        <taxon>Coriobacteriales</taxon>
        <taxon>Atopobiaceae</taxon>
        <taxon>Olsenella</taxon>
    </lineage>
</organism>
<dbReference type="PANTHER" id="PTHR30182:SF1">
    <property type="entry name" value="L-SERINE DEHYDRATASE 1"/>
    <property type="match status" value="1"/>
</dbReference>
<evidence type="ECO:0000256" key="8">
    <source>
        <dbReference type="ARBA" id="ARBA00023014"/>
    </source>
</evidence>
<dbReference type="InterPro" id="IPR045865">
    <property type="entry name" value="ACT-like_dom_sf"/>
</dbReference>